<feature type="signal peptide" evidence="2">
    <location>
        <begin position="1"/>
        <end position="23"/>
    </location>
</feature>
<feature type="domain" description="Bacterial Ig" evidence="5">
    <location>
        <begin position="482"/>
        <end position="556"/>
    </location>
</feature>
<dbReference type="Proteomes" id="UP000223060">
    <property type="component" value="Chromosome"/>
</dbReference>
<keyword evidence="1" id="KW-0175">Coiled coil</keyword>
<dbReference type="EMBL" id="CP011102">
    <property type="protein sequence ID" value="AQY51823.1"/>
    <property type="molecule type" value="Genomic_DNA"/>
</dbReference>
<feature type="domain" description="Pesticidal crystal protein Cry1Aa" evidence="4">
    <location>
        <begin position="342"/>
        <end position="400"/>
    </location>
</feature>
<proteinExistence type="predicted"/>
<keyword evidence="2" id="KW-0732">Signal</keyword>
<feature type="chain" id="PRO_5038508368" evidence="2">
    <location>
        <begin position="24"/>
        <end position="725"/>
    </location>
</feature>
<dbReference type="InterPro" id="IPR054544">
    <property type="entry name" value="Pest_crys_Cry1Aa_dom-IV"/>
</dbReference>
<evidence type="ECO:0000256" key="1">
    <source>
        <dbReference type="SAM" id="Coils"/>
    </source>
</evidence>
<evidence type="ECO:0000259" key="3">
    <source>
        <dbReference type="Pfam" id="PF03272"/>
    </source>
</evidence>
<feature type="domain" description="Bacterial Ig" evidence="5">
    <location>
        <begin position="645"/>
        <end position="724"/>
    </location>
</feature>
<gene>
    <name evidence="6" type="ORF">UE46_12865</name>
</gene>
<accession>A0A1S7FWP8</accession>
<dbReference type="Pfam" id="PF18449">
    <property type="entry name" value="Endotoxin_C2"/>
    <property type="match status" value="3"/>
</dbReference>
<evidence type="ECO:0000313" key="7">
    <source>
        <dbReference type="Proteomes" id="UP000223060"/>
    </source>
</evidence>
<feature type="coiled-coil region" evidence="1">
    <location>
        <begin position="297"/>
        <end position="344"/>
    </location>
</feature>
<dbReference type="Pfam" id="PF03272">
    <property type="entry name" value="Mucin_bdg"/>
    <property type="match status" value="1"/>
</dbReference>
<feature type="domain" description="Pesticidal crystal protein Cry1Aa" evidence="4">
    <location>
        <begin position="196"/>
        <end position="254"/>
    </location>
</feature>
<evidence type="ECO:0000313" key="6">
    <source>
        <dbReference type="EMBL" id="AQY51823.1"/>
    </source>
</evidence>
<name>A0A1S7FWP8_9LIST</name>
<feature type="domain" description="Bacterial Ig" evidence="5">
    <location>
        <begin position="561"/>
        <end position="640"/>
    </location>
</feature>
<evidence type="ECO:0000259" key="4">
    <source>
        <dbReference type="Pfam" id="PF18449"/>
    </source>
</evidence>
<dbReference type="InterPro" id="IPR046746">
    <property type="entry name" value="Big_15"/>
</dbReference>
<keyword evidence="7" id="KW-1185">Reference proteome</keyword>
<evidence type="ECO:0000256" key="2">
    <source>
        <dbReference type="SAM" id="SignalP"/>
    </source>
</evidence>
<dbReference type="RefSeq" id="WP_118907685.1">
    <property type="nucleotide sequence ID" value="NZ_CP011102.1"/>
</dbReference>
<dbReference type="AlphaFoldDB" id="A0A1S7FWP8"/>
<sequence length="725" mass="79143">MKRNQFKKLVSTVTVASILGTSAATPFDVLMNPVQAAEGKQTTNNLANIQERSSQQGMNFLYTFRGYSDIIFSTMEVSIENMKAQIATRAVQPHNNFSTMYASMNIQSPVGVNKYTKTIAGTTMLSANTEQVDLSIGDFITTYHREYSGGTGRLKIENTTTKEALATKETIIYMVTADGLVLVSGAEKATIITENKARDAVNGLFENHDPNANIMGNLTQEDINNTKKLIDAVTDTTKKAELQADLNKAQEQLDNNKAEEKAEQERQIAAEKAVNELFQDNDPMTNTIKNTTTEAFIDDAQKAIDAVKDTEKKVELQVQLDKAKELLAEKNEAAAEKAKEEEVEQAVNELFKDNEPATGEIKDIATQQAIDDIQAVIDTMADSAKKDELQANLDKAKELLTEKNEATAEKARQEAAENSIKDLFNDEDVNGTIKETTSQTTIDNAQKAIDAVTDQAKQVELQTQLDKAQAQVDARTAISGNVAAYTEGELYITGTYTGAVTGLSVDVNGKRYYGGDLKDGKVKFYVGDKSLKAGDDIILNLYDASKQIKKSLPVEVIAPLKVAVADYKIGDNYLVATYNNPEIAKVGVIVAGMKYWGGEVKDGNVKFYAIDKIKNPNAEVTMNFYDANNNLLASQPVKVSSTFLEITTANYTIGASNITGTFEGDVKKIAVSINDTKYYGGTLAANGTYKFYALDKKITATDTVIVYGYDANNGLLTQKTVTITE</sequence>
<feature type="domain" description="Pesticidal crystal protein Cry1Aa" evidence="4">
    <location>
        <begin position="267"/>
        <end position="327"/>
    </location>
</feature>
<feature type="coiled-coil region" evidence="1">
    <location>
        <begin position="232"/>
        <end position="268"/>
    </location>
</feature>
<feature type="domain" description="Putative mucin/carbohydrate-binding" evidence="3">
    <location>
        <begin position="64"/>
        <end position="180"/>
    </location>
</feature>
<protein>
    <submittedName>
        <fullName evidence="6">Uncharacterized protein</fullName>
    </submittedName>
</protein>
<reference evidence="7" key="1">
    <citation type="submission" date="2015-03" db="EMBL/GenBank/DDBJ databases">
        <authorList>
            <person name="Ferrari E."/>
            <person name="Walter M.C."/>
            <person name="Huptas C."/>
            <person name="Scherer S."/>
            <person name="Mueller-Herbst S."/>
        </authorList>
    </citation>
    <scope>NUCLEOTIDE SEQUENCE [LARGE SCALE GENOMIC DNA]</scope>
    <source>
        <strain evidence="7">LWP01</strain>
    </source>
</reference>
<evidence type="ECO:0000259" key="5">
    <source>
        <dbReference type="Pfam" id="PF20622"/>
    </source>
</evidence>
<dbReference type="InterPro" id="IPR004954">
    <property type="entry name" value="Mucin-bd"/>
</dbReference>
<dbReference type="KEGG" id="lwi:UE46_12865"/>
<organism evidence="6 7">
    <name type="scientific">Listeria weihenstephanensis</name>
    <dbReference type="NCBI Taxonomy" id="1006155"/>
    <lineage>
        <taxon>Bacteria</taxon>
        <taxon>Bacillati</taxon>
        <taxon>Bacillota</taxon>
        <taxon>Bacilli</taxon>
        <taxon>Bacillales</taxon>
        <taxon>Listeriaceae</taxon>
        <taxon>Listeria</taxon>
    </lineage>
</organism>
<dbReference type="Pfam" id="PF20622">
    <property type="entry name" value="Big_15"/>
    <property type="match status" value="3"/>
</dbReference>
<feature type="coiled-coil region" evidence="1">
    <location>
        <begin position="386"/>
        <end position="416"/>
    </location>
</feature>